<dbReference type="AlphaFoldDB" id="A0A8K0XLP3"/>
<proteinExistence type="predicted"/>
<keyword evidence="1" id="KW-0472">Membrane</keyword>
<dbReference type="PANTHER" id="PTHR47219:SF9">
    <property type="entry name" value="GTPASE ACTIVATING PROTEIN AND CENTROSOME-ASSOCIATED, ISOFORM B"/>
    <property type="match status" value="1"/>
</dbReference>
<evidence type="ECO:0000256" key="1">
    <source>
        <dbReference type="SAM" id="Phobius"/>
    </source>
</evidence>
<dbReference type="OrthoDB" id="2788229at2759"/>
<keyword evidence="1" id="KW-1133">Transmembrane helix</keyword>
<evidence type="ECO:0000313" key="4">
    <source>
        <dbReference type="Proteomes" id="UP000813824"/>
    </source>
</evidence>
<dbReference type="Gene3D" id="1.10.8.270">
    <property type="entry name" value="putative rabgap domain of human tbc1 domain family member 14 like domains"/>
    <property type="match status" value="1"/>
</dbReference>
<feature type="domain" description="Rab-GAP TBC" evidence="2">
    <location>
        <begin position="434"/>
        <end position="618"/>
    </location>
</feature>
<gene>
    <name evidence="3" type="ORF">BXZ70DRAFT_1011238</name>
</gene>
<keyword evidence="1" id="KW-0812">Transmembrane</keyword>
<evidence type="ECO:0000259" key="2">
    <source>
        <dbReference type="PROSITE" id="PS50086"/>
    </source>
</evidence>
<protein>
    <submittedName>
        <fullName evidence="3">Rab-GTPase-TBC domain-containing protein</fullName>
    </submittedName>
</protein>
<dbReference type="InterPro" id="IPR050302">
    <property type="entry name" value="Rab_GAP_TBC_domain"/>
</dbReference>
<organism evidence="3 4">
    <name type="scientific">Cristinia sonorae</name>
    <dbReference type="NCBI Taxonomy" id="1940300"/>
    <lineage>
        <taxon>Eukaryota</taxon>
        <taxon>Fungi</taxon>
        <taxon>Dikarya</taxon>
        <taxon>Basidiomycota</taxon>
        <taxon>Agaricomycotina</taxon>
        <taxon>Agaricomycetes</taxon>
        <taxon>Agaricomycetidae</taxon>
        <taxon>Agaricales</taxon>
        <taxon>Pleurotineae</taxon>
        <taxon>Stephanosporaceae</taxon>
        <taxon>Cristinia</taxon>
    </lineage>
</organism>
<dbReference type="Proteomes" id="UP000813824">
    <property type="component" value="Unassembled WGS sequence"/>
</dbReference>
<sequence length="680" mass="78221">MQSRRPPKSSIGGFPVELWDRIIDAIAADTVGWENGGDLLSCILVCKSWVHRCRYYLNPLRILDIHSAEELTTIARTVRSPPIRPRSVEGLKVEPIDEFDCQWIAAVPLCLPRFPNLRHITLSKVNFTEQHSRLPQLYSLFRASSLIVQRPLCISWSQITRFLSAVNPTSVHLTTRRYRDKRDPSLLYGVFIMRSQNLKTLNLRVSRNELAKPCRSWQFFTPQLEELELHIRRSEADDLQEDSDEDWCMLASICRLFQPSHELPALCNVTFFLSGCVYVKLLRDVKTVKRELYADFQYESSQSSSKLFSTLATFDPHEIKLEFFWNPLDSTSLWQHIDSTLSDRRSFRSLASLTFQYTFNTSEDLVQRKVCIASICRTWLPNCAERGIVPLECESPREDCPYHHHLCERWEQMFKVPLAVFTDHEAVEELLQDGVPPFIRHSVWWFLTGSTVKRMEPLLTPPLDAEILDVLTIIRRDVARLLRNHPRELEKSLLNMLCTYLVGAPDVKYCPGLLSVAGVVFLRSPDQENRACATFGSIMDTHLRPYFSVQSAHTKVEEISEMVATLLQRKDLALTKKLFITSGVAPVELCRPWFSNWFVDVLPEEHLLRVWDLALYYGVSFFASTAFTLLLLRRAALMGSGVRSQDDIIKILANPLKSFLPPHPNDFIHMVSTGDMFGGQ</sequence>
<feature type="transmembrane region" description="Helical" evidence="1">
    <location>
        <begin position="614"/>
        <end position="632"/>
    </location>
</feature>
<comment type="caution">
    <text evidence="3">The sequence shown here is derived from an EMBL/GenBank/DDBJ whole genome shotgun (WGS) entry which is preliminary data.</text>
</comment>
<dbReference type="SMART" id="SM00164">
    <property type="entry name" value="TBC"/>
    <property type="match status" value="1"/>
</dbReference>
<keyword evidence="4" id="KW-1185">Reference proteome</keyword>
<dbReference type="SUPFAM" id="SSF47923">
    <property type="entry name" value="Ypt/Rab-GAP domain of gyp1p"/>
    <property type="match status" value="2"/>
</dbReference>
<dbReference type="PANTHER" id="PTHR47219">
    <property type="entry name" value="RAB GTPASE-ACTIVATING PROTEIN 1-LIKE"/>
    <property type="match status" value="1"/>
</dbReference>
<dbReference type="GO" id="GO:0005096">
    <property type="term" value="F:GTPase activator activity"/>
    <property type="evidence" value="ECO:0007669"/>
    <property type="project" value="TreeGrafter"/>
</dbReference>
<dbReference type="GO" id="GO:0031267">
    <property type="term" value="F:small GTPase binding"/>
    <property type="evidence" value="ECO:0007669"/>
    <property type="project" value="TreeGrafter"/>
</dbReference>
<dbReference type="EMBL" id="JAEVFJ010000036">
    <property type="protein sequence ID" value="KAH8091434.1"/>
    <property type="molecule type" value="Genomic_DNA"/>
</dbReference>
<dbReference type="InterPro" id="IPR000195">
    <property type="entry name" value="Rab-GAP-TBC_dom"/>
</dbReference>
<evidence type="ECO:0000313" key="3">
    <source>
        <dbReference type="EMBL" id="KAH8091434.1"/>
    </source>
</evidence>
<dbReference type="PROSITE" id="PS50086">
    <property type="entry name" value="TBC_RABGAP"/>
    <property type="match status" value="1"/>
</dbReference>
<name>A0A8K0XLP3_9AGAR</name>
<dbReference type="Pfam" id="PF00566">
    <property type="entry name" value="RabGAP-TBC"/>
    <property type="match status" value="1"/>
</dbReference>
<dbReference type="Gene3D" id="1.10.472.80">
    <property type="entry name" value="Ypt/Rab-GAP domain of gyp1p, domain 3"/>
    <property type="match status" value="1"/>
</dbReference>
<dbReference type="SUPFAM" id="SSF52047">
    <property type="entry name" value="RNI-like"/>
    <property type="match status" value="1"/>
</dbReference>
<reference evidence="3" key="1">
    <citation type="journal article" date="2021" name="New Phytol.">
        <title>Evolutionary innovations through gain and loss of genes in the ectomycorrhizal Boletales.</title>
        <authorList>
            <person name="Wu G."/>
            <person name="Miyauchi S."/>
            <person name="Morin E."/>
            <person name="Kuo A."/>
            <person name="Drula E."/>
            <person name="Varga T."/>
            <person name="Kohler A."/>
            <person name="Feng B."/>
            <person name="Cao Y."/>
            <person name="Lipzen A."/>
            <person name="Daum C."/>
            <person name="Hundley H."/>
            <person name="Pangilinan J."/>
            <person name="Johnson J."/>
            <person name="Barry K."/>
            <person name="LaButti K."/>
            <person name="Ng V."/>
            <person name="Ahrendt S."/>
            <person name="Min B."/>
            <person name="Choi I.G."/>
            <person name="Park H."/>
            <person name="Plett J.M."/>
            <person name="Magnuson J."/>
            <person name="Spatafora J.W."/>
            <person name="Nagy L.G."/>
            <person name="Henrissat B."/>
            <person name="Grigoriev I.V."/>
            <person name="Yang Z.L."/>
            <person name="Xu J."/>
            <person name="Martin F.M."/>
        </authorList>
    </citation>
    <scope>NUCLEOTIDE SEQUENCE</scope>
    <source>
        <strain evidence="3">KKN 215</strain>
    </source>
</reference>
<accession>A0A8K0XLP3</accession>
<dbReference type="InterPro" id="IPR035969">
    <property type="entry name" value="Rab-GAP_TBC_sf"/>
</dbReference>